<gene>
    <name evidence="1" type="ORF">EDL96_04495</name>
</gene>
<evidence type="ECO:0000313" key="2">
    <source>
        <dbReference type="Proteomes" id="UP000270616"/>
    </source>
</evidence>
<accession>A0A3N3ZUL4</accession>
<evidence type="ECO:0000313" key="1">
    <source>
        <dbReference type="EMBL" id="ROZ64042.1"/>
    </source>
</evidence>
<dbReference type="AlphaFoldDB" id="A0A3N3ZUL4"/>
<dbReference type="SUPFAM" id="SSF55961">
    <property type="entry name" value="Bet v1-like"/>
    <property type="match status" value="1"/>
</dbReference>
<dbReference type="EMBL" id="RKMF01000004">
    <property type="protein sequence ID" value="ROZ64042.1"/>
    <property type="molecule type" value="Genomic_DNA"/>
</dbReference>
<comment type="caution">
    <text evidence="1">The sequence shown here is derived from an EMBL/GenBank/DDBJ whole genome shotgun (WGS) entry which is preliminary data.</text>
</comment>
<protein>
    <submittedName>
        <fullName evidence="1">Activator of Hsp90 ATPase 1 family protein</fullName>
    </submittedName>
</protein>
<keyword evidence="2" id="KW-1185">Reference proteome</keyword>
<proteinExistence type="predicted"/>
<sequence>MEEVWAAITVDLREGGSIVLDWPDLDFPTMKFEITRLDPPNLLEHKHTSPGSWMRWELEATDHGTRLLATYSVPDIDMAIERGYLVELHCSLDRLVPALSGSPVGWDNDVFQEFVAVYSEVGSGSRRD</sequence>
<dbReference type="Proteomes" id="UP000270616">
    <property type="component" value="Unassembled WGS sequence"/>
</dbReference>
<name>A0A3N3ZUL4_9MICC</name>
<dbReference type="Gene3D" id="3.30.530.20">
    <property type="match status" value="1"/>
</dbReference>
<organism evidence="1 2">
    <name type="scientific">Kocuria soli</name>
    <dbReference type="NCBI Taxonomy" id="2485125"/>
    <lineage>
        <taxon>Bacteria</taxon>
        <taxon>Bacillati</taxon>
        <taxon>Actinomycetota</taxon>
        <taxon>Actinomycetes</taxon>
        <taxon>Micrococcales</taxon>
        <taxon>Micrococcaceae</taxon>
        <taxon>Kocuria</taxon>
    </lineage>
</organism>
<dbReference type="InterPro" id="IPR023393">
    <property type="entry name" value="START-like_dom_sf"/>
</dbReference>
<dbReference type="OrthoDB" id="8117292at2"/>
<reference evidence="1 2" key="1">
    <citation type="submission" date="2018-10" db="EMBL/GenBank/DDBJ databases">
        <title>Kocuria sp. M5W7-7, whole genome shotgun sequence.</title>
        <authorList>
            <person name="Tuo L."/>
        </authorList>
    </citation>
    <scope>NUCLEOTIDE SEQUENCE [LARGE SCALE GENOMIC DNA]</scope>
    <source>
        <strain evidence="1 2">M5W7-7</strain>
    </source>
</reference>